<feature type="compositionally biased region" description="Basic and acidic residues" evidence="1">
    <location>
        <begin position="135"/>
        <end position="150"/>
    </location>
</feature>
<name>A0A834IMH6_RHYFE</name>
<sequence>MRPIKNKEAKKKKKCRGKYLGKKSMFSLGISTLIFWELIRLFLGRKGCRRVHVSNARVKRKRKKGNKTERPKLHRSGRYNLFGHQNFFICSYRQMCATKNCALLRFPRMDTQRRAPVKKQTNGITGSREKKHKYADHDGSQARKATESVE</sequence>
<protein>
    <submittedName>
        <fullName evidence="2">Uncharacterized protein</fullName>
    </submittedName>
</protein>
<dbReference type="Proteomes" id="UP000625711">
    <property type="component" value="Unassembled WGS sequence"/>
</dbReference>
<evidence type="ECO:0000313" key="3">
    <source>
        <dbReference type="Proteomes" id="UP000625711"/>
    </source>
</evidence>
<evidence type="ECO:0000313" key="2">
    <source>
        <dbReference type="EMBL" id="KAF7282544.1"/>
    </source>
</evidence>
<dbReference type="EMBL" id="JAACXV010000167">
    <property type="protein sequence ID" value="KAF7282544.1"/>
    <property type="molecule type" value="Genomic_DNA"/>
</dbReference>
<comment type="caution">
    <text evidence="2">The sequence shown here is derived from an EMBL/GenBank/DDBJ whole genome shotgun (WGS) entry which is preliminary data.</text>
</comment>
<feature type="region of interest" description="Disordered" evidence="1">
    <location>
        <begin position="112"/>
        <end position="150"/>
    </location>
</feature>
<reference evidence="2" key="1">
    <citation type="submission" date="2020-08" db="EMBL/GenBank/DDBJ databases">
        <title>Genome sequencing and assembly of the red palm weevil Rhynchophorus ferrugineus.</title>
        <authorList>
            <person name="Dias G.B."/>
            <person name="Bergman C.M."/>
            <person name="Manee M."/>
        </authorList>
    </citation>
    <scope>NUCLEOTIDE SEQUENCE</scope>
    <source>
        <strain evidence="2">AA-2017</strain>
        <tissue evidence="2">Whole larva</tissue>
    </source>
</reference>
<dbReference type="AlphaFoldDB" id="A0A834IMH6"/>
<proteinExistence type="predicted"/>
<evidence type="ECO:0000256" key="1">
    <source>
        <dbReference type="SAM" id="MobiDB-lite"/>
    </source>
</evidence>
<organism evidence="2 3">
    <name type="scientific">Rhynchophorus ferrugineus</name>
    <name type="common">Red palm weevil</name>
    <name type="synonym">Curculio ferrugineus</name>
    <dbReference type="NCBI Taxonomy" id="354439"/>
    <lineage>
        <taxon>Eukaryota</taxon>
        <taxon>Metazoa</taxon>
        <taxon>Ecdysozoa</taxon>
        <taxon>Arthropoda</taxon>
        <taxon>Hexapoda</taxon>
        <taxon>Insecta</taxon>
        <taxon>Pterygota</taxon>
        <taxon>Neoptera</taxon>
        <taxon>Endopterygota</taxon>
        <taxon>Coleoptera</taxon>
        <taxon>Polyphaga</taxon>
        <taxon>Cucujiformia</taxon>
        <taxon>Curculionidae</taxon>
        <taxon>Dryophthorinae</taxon>
        <taxon>Rhynchophorus</taxon>
    </lineage>
</organism>
<accession>A0A834IMH6</accession>
<keyword evidence="3" id="KW-1185">Reference proteome</keyword>
<gene>
    <name evidence="2" type="ORF">GWI33_002393</name>
</gene>